<dbReference type="RefSeq" id="WP_229779785.1">
    <property type="nucleotide sequence ID" value="NZ_BMPZ01000003.1"/>
</dbReference>
<dbReference type="InterPro" id="IPR016181">
    <property type="entry name" value="Acyl_CoA_acyltransferase"/>
</dbReference>
<sequence length="179" mass="19749">MSSKNVFSTSKTKNSGLLANNIAIRPITEADNPVLAQIIRAVSAEYGLTPDRGFSVADPTLDALYQVYQAPKSKYWLVEQDGMVQGGVGIAPLPGYPDVCELQKMYFLPQLRGQGVAWHMSQLCFTEARQYGFKQIYLETTACLKEALALYQALGFATLERHLGDTGHDACEIPMLKQL</sequence>
<reference evidence="4" key="1">
    <citation type="journal article" date="2014" name="Int. J. Syst. Evol. Microbiol.">
        <title>Complete genome sequence of Corynebacterium casei LMG S-19264T (=DSM 44701T), isolated from a smear-ripened cheese.</title>
        <authorList>
            <consortium name="US DOE Joint Genome Institute (JGI-PGF)"/>
            <person name="Walter F."/>
            <person name="Albersmeier A."/>
            <person name="Kalinowski J."/>
            <person name="Ruckert C."/>
        </authorList>
    </citation>
    <scope>NUCLEOTIDE SEQUENCE</scope>
    <source>
        <strain evidence="4">JCM 30804</strain>
    </source>
</reference>
<evidence type="ECO:0000256" key="2">
    <source>
        <dbReference type="ARBA" id="ARBA00023315"/>
    </source>
</evidence>
<dbReference type="PANTHER" id="PTHR43877">
    <property type="entry name" value="AMINOALKYLPHOSPHONATE N-ACETYLTRANSFERASE-RELATED-RELATED"/>
    <property type="match status" value="1"/>
</dbReference>
<dbReference type="PROSITE" id="PS51186">
    <property type="entry name" value="GNAT"/>
    <property type="match status" value="1"/>
</dbReference>
<dbReference type="Gene3D" id="3.40.630.30">
    <property type="match status" value="1"/>
</dbReference>
<dbReference type="GO" id="GO:0016747">
    <property type="term" value="F:acyltransferase activity, transferring groups other than amino-acyl groups"/>
    <property type="evidence" value="ECO:0007669"/>
    <property type="project" value="InterPro"/>
</dbReference>
<reference evidence="4" key="2">
    <citation type="submission" date="2020-09" db="EMBL/GenBank/DDBJ databases">
        <authorList>
            <person name="Sun Q."/>
            <person name="Ohkuma M."/>
        </authorList>
    </citation>
    <scope>NUCLEOTIDE SEQUENCE</scope>
    <source>
        <strain evidence="4">JCM 30804</strain>
    </source>
</reference>
<comment type="caution">
    <text evidence="4">The sequence shown here is derived from an EMBL/GenBank/DDBJ whole genome shotgun (WGS) entry which is preliminary data.</text>
</comment>
<evidence type="ECO:0000259" key="3">
    <source>
        <dbReference type="PROSITE" id="PS51186"/>
    </source>
</evidence>
<organism evidence="4 5">
    <name type="scientific">Shewanella gelidii</name>
    <dbReference type="NCBI Taxonomy" id="1642821"/>
    <lineage>
        <taxon>Bacteria</taxon>
        <taxon>Pseudomonadati</taxon>
        <taxon>Pseudomonadota</taxon>
        <taxon>Gammaproteobacteria</taxon>
        <taxon>Alteromonadales</taxon>
        <taxon>Shewanellaceae</taxon>
        <taxon>Shewanella</taxon>
    </lineage>
</organism>
<evidence type="ECO:0000256" key="1">
    <source>
        <dbReference type="ARBA" id="ARBA00022679"/>
    </source>
</evidence>
<gene>
    <name evidence="4" type="ORF">GCM10009332_15190</name>
</gene>
<dbReference type="SUPFAM" id="SSF55729">
    <property type="entry name" value="Acyl-CoA N-acyltransferases (Nat)"/>
    <property type="match status" value="1"/>
</dbReference>
<evidence type="ECO:0000313" key="4">
    <source>
        <dbReference type="EMBL" id="GGI78750.1"/>
    </source>
</evidence>
<accession>A0A917NAS6</accession>
<dbReference type="InterPro" id="IPR000182">
    <property type="entry name" value="GNAT_dom"/>
</dbReference>
<dbReference type="CDD" id="cd04301">
    <property type="entry name" value="NAT_SF"/>
    <property type="match status" value="1"/>
</dbReference>
<protein>
    <submittedName>
        <fullName evidence="4">N-acetyltransferase</fullName>
    </submittedName>
</protein>
<dbReference type="EMBL" id="BMPZ01000003">
    <property type="protein sequence ID" value="GGI78750.1"/>
    <property type="molecule type" value="Genomic_DNA"/>
</dbReference>
<dbReference type="AlphaFoldDB" id="A0A917NAS6"/>
<keyword evidence="1" id="KW-0808">Transferase</keyword>
<name>A0A917NAS6_9GAMM</name>
<keyword evidence="2" id="KW-0012">Acyltransferase</keyword>
<proteinExistence type="predicted"/>
<dbReference type="InterPro" id="IPR050832">
    <property type="entry name" value="Bact_Acetyltransf"/>
</dbReference>
<dbReference type="Proteomes" id="UP000613743">
    <property type="component" value="Unassembled WGS sequence"/>
</dbReference>
<dbReference type="Pfam" id="PF00583">
    <property type="entry name" value="Acetyltransf_1"/>
    <property type="match status" value="1"/>
</dbReference>
<evidence type="ECO:0000313" key="5">
    <source>
        <dbReference type="Proteomes" id="UP000613743"/>
    </source>
</evidence>
<feature type="domain" description="N-acetyltransferase" evidence="3">
    <location>
        <begin position="22"/>
        <end position="179"/>
    </location>
</feature>
<keyword evidence="5" id="KW-1185">Reference proteome</keyword>